<sequence>MGLFGKRKKENVPANKEGYARVLNYIKIDAINGKPLETFFWEYSKQKKGIFAGKLEIIYLEEGSYEIFAHGVTYQTKTTQIHISVEAGKNYILGAGILEDDTEGLYFEER</sequence>
<dbReference type="Proteomes" id="UP000183257">
    <property type="component" value="Unassembled WGS sequence"/>
</dbReference>
<dbReference type="RefSeq" id="WP_072303117.1">
    <property type="nucleotide sequence ID" value="NZ_FPIY01000002.1"/>
</dbReference>
<reference evidence="2" key="1">
    <citation type="submission" date="2016-11" db="EMBL/GenBank/DDBJ databases">
        <authorList>
            <person name="Varghese N."/>
            <person name="Submissions S."/>
        </authorList>
    </citation>
    <scope>NUCLEOTIDE SEQUENCE [LARGE SCALE GENOMIC DNA]</scope>
    <source>
        <strain evidence="2">DSM 24786</strain>
    </source>
</reference>
<evidence type="ECO:0000313" key="2">
    <source>
        <dbReference type="Proteomes" id="UP000183257"/>
    </source>
</evidence>
<accession>A0A1K1NZX1</accession>
<dbReference type="STRING" id="76595.SAMN05660313_01437"/>
<evidence type="ECO:0000313" key="1">
    <source>
        <dbReference type="EMBL" id="SFW39958.1"/>
    </source>
</evidence>
<proteinExistence type="predicted"/>
<dbReference type="EMBL" id="FPIY01000002">
    <property type="protein sequence ID" value="SFW39958.1"/>
    <property type="molecule type" value="Genomic_DNA"/>
</dbReference>
<dbReference type="OrthoDB" id="9830817at2"/>
<gene>
    <name evidence="1" type="ORF">SAMN05660313_01437</name>
</gene>
<organism evidence="1 2">
    <name type="scientific">Cellulophaga fucicola</name>
    <dbReference type="NCBI Taxonomy" id="76595"/>
    <lineage>
        <taxon>Bacteria</taxon>
        <taxon>Pseudomonadati</taxon>
        <taxon>Bacteroidota</taxon>
        <taxon>Flavobacteriia</taxon>
        <taxon>Flavobacteriales</taxon>
        <taxon>Flavobacteriaceae</taxon>
        <taxon>Cellulophaga</taxon>
    </lineage>
</organism>
<keyword evidence="2" id="KW-1185">Reference proteome</keyword>
<dbReference type="AlphaFoldDB" id="A0A1K1NZX1"/>
<name>A0A1K1NZX1_9FLAO</name>
<protein>
    <submittedName>
        <fullName evidence="1">Uncharacterized protein</fullName>
    </submittedName>
</protein>